<dbReference type="NCBIfam" id="TIGR01787">
    <property type="entry name" value="squalene_cyclas"/>
    <property type="match status" value="1"/>
</dbReference>
<dbReference type="CDD" id="cd02892">
    <property type="entry name" value="SQCY_1"/>
    <property type="match status" value="1"/>
</dbReference>
<dbReference type="PANTHER" id="PTHR11764">
    <property type="entry name" value="TERPENE CYCLASE/MUTASE FAMILY MEMBER"/>
    <property type="match status" value="1"/>
</dbReference>
<keyword evidence="2" id="KW-0677">Repeat</keyword>
<evidence type="ECO:0000259" key="6">
    <source>
        <dbReference type="Pfam" id="PF13249"/>
    </source>
</evidence>
<evidence type="ECO:0000256" key="3">
    <source>
        <dbReference type="ARBA" id="ARBA00023235"/>
    </source>
</evidence>
<dbReference type="EC" id="5.4.99.-" evidence="4"/>
<dbReference type="Pfam" id="PF13249">
    <property type="entry name" value="SQHop_cyclase_N"/>
    <property type="match status" value="1"/>
</dbReference>
<comment type="similarity">
    <text evidence="1 4">Belongs to the terpene cyclase/mutase family.</text>
</comment>
<keyword evidence="8" id="KW-1185">Reference proteome</keyword>
<evidence type="ECO:0000313" key="7">
    <source>
        <dbReference type="EMBL" id="KAG5378531.1"/>
    </source>
</evidence>
<dbReference type="PROSITE" id="PS01074">
    <property type="entry name" value="TERPENE_SYNTHASES"/>
    <property type="match status" value="1"/>
</dbReference>
<evidence type="ECO:0000259" key="5">
    <source>
        <dbReference type="Pfam" id="PF13243"/>
    </source>
</evidence>
<dbReference type="Proteomes" id="UP000823674">
    <property type="component" value="Chromosome A07"/>
</dbReference>
<dbReference type="SFLD" id="SFLDG01016">
    <property type="entry name" value="Prenyltransferase_Like_2"/>
    <property type="match status" value="1"/>
</dbReference>
<name>A0ABQ7KZS1_BRACM</name>
<dbReference type="InterPro" id="IPR008930">
    <property type="entry name" value="Terpenoid_cyclase/PrenylTrfase"/>
</dbReference>
<comment type="caution">
    <text evidence="7">The sequence shown here is derived from an EMBL/GenBank/DDBJ whole genome shotgun (WGS) entry which is preliminary data.</text>
</comment>
<dbReference type="InterPro" id="IPR002365">
    <property type="entry name" value="Terpene_synthase_CS"/>
</dbReference>
<evidence type="ECO:0000256" key="4">
    <source>
        <dbReference type="RuleBase" id="RU362003"/>
    </source>
</evidence>
<dbReference type="InterPro" id="IPR032696">
    <property type="entry name" value="SQ_cyclase_C"/>
</dbReference>
<protein>
    <recommendedName>
        <fullName evidence="4">Terpene cyclase/mutase family member</fullName>
        <ecNumber evidence="4">5.4.99.-</ecNumber>
    </recommendedName>
</protein>
<dbReference type="InterPro" id="IPR032697">
    <property type="entry name" value="SQ_cyclase_N"/>
</dbReference>
<dbReference type="InterPro" id="IPR018333">
    <property type="entry name" value="Squalene_cyclase"/>
</dbReference>
<evidence type="ECO:0000256" key="2">
    <source>
        <dbReference type="ARBA" id="ARBA00022737"/>
    </source>
</evidence>
<evidence type="ECO:0000256" key="1">
    <source>
        <dbReference type="ARBA" id="ARBA00009755"/>
    </source>
</evidence>
<organism evidence="7 8">
    <name type="scientific">Brassica rapa subsp. trilocularis</name>
    <dbReference type="NCBI Taxonomy" id="1813537"/>
    <lineage>
        <taxon>Eukaryota</taxon>
        <taxon>Viridiplantae</taxon>
        <taxon>Streptophyta</taxon>
        <taxon>Embryophyta</taxon>
        <taxon>Tracheophyta</taxon>
        <taxon>Spermatophyta</taxon>
        <taxon>Magnoliopsida</taxon>
        <taxon>eudicotyledons</taxon>
        <taxon>Gunneridae</taxon>
        <taxon>Pentapetalae</taxon>
        <taxon>rosids</taxon>
        <taxon>malvids</taxon>
        <taxon>Brassicales</taxon>
        <taxon>Brassicaceae</taxon>
        <taxon>Brassiceae</taxon>
        <taxon>Brassica</taxon>
    </lineage>
</organism>
<evidence type="ECO:0000313" key="8">
    <source>
        <dbReference type="Proteomes" id="UP000823674"/>
    </source>
</evidence>
<dbReference type="SUPFAM" id="SSF48239">
    <property type="entry name" value="Terpenoid cyclases/Protein prenyltransferases"/>
    <property type="match status" value="2"/>
</dbReference>
<dbReference type="Gene3D" id="1.50.10.20">
    <property type="match status" value="3"/>
</dbReference>
<reference evidence="7 8" key="1">
    <citation type="submission" date="2021-03" db="EMBL/GenBank/DDBJ databases">
        <authorList>
            <person name="King G.J."/>
            <person name="Bancroft I."/>
            <person name="Baten A."/>
            <person name="Bloomfield J."/>
            <person name="Borpatragohain P."/>
            <person name="He Z."/>
            <person name="Irish N."/>
            <person name="Irwin J."/>
            <person name="Liu K."/>
            <person name="Mauleon R.P."/>
            <person name="Moore J."/>
            <person name="Morris R."/>
            <person name="Ostergaard L."/>
            <person name="Wang B."/>
            <person name="Wells R."/>
        </authorList>
    </citation>
    <scope>NUCLEOTIDE SEQUENCE [LARGE SCALE GENOMIC DNA]</scope>
    <source>
        <strain evidence="7">R-o-18</strain>
        <tissue evidence="7">Leaf</tissue>
    </source>
</reference>
<gene>
    <name evidence="7" type="primary">A07p013080.1_BraROA</name>
    <name evidence="7" type="ORF">IGI04_026373</name>
</gene>
<feature type="domain" description="Squalene cyclase C-terminal" evidence="5">
    <location>
        <begin position="383"/>
        <end position="720"/>
    </location>
</feature>
<dbReference type="PANTHER" id="PTHR11764:SF20">
    <property type="entry name" value="LANOSTEROL SYNTHASE"/>
    <property type="match status" value="1"/>
</dbReference>
<dbReference type="Pfam" id="PF13243">
    <property type="entry name" value="SQHop_cyclase_C"/>
    <property type="match status" value="1"/>
</dbReference>
<proteinExistence type="inferred from homology"/>
<keyword evidence="3 4" id="KW-0413">Isomerase</keyword>
<sequence>MWKLKIGEGDSPWLRTTNKHVGRQTWEFDPLLGTPEELAAIEEARNSFTQNRFSNKHSSDLLMRLQFSGENLINSVLPQVKLEESDDVTDKIVENTLKRGLDFFSTLQAHDGHWPGDYAGPMFLLPGLNEDGGWGLHIEGHSTMFMSVLNYVTLRLLGQGPDAGDGAMEKGRDWILNHGGATHITSWGKLWLSVLGAFEWSGNNPLPPEIWLLPYFLPIHPGRMWCHCRMVYLPMSYLYGKRFVGPITSTVLALRKELFSVPYEDIDWDQARTLCAKEDLYYPHPLVQDILWASLHKVVEPVLSRWPGTILREKALRTTLEHIHYEDENTRYICIGPVNKVLNMLCCWVEDPNSEAFKLHLPRIHDYLWLAEDGMKMQGYNGSQLWDAGFAVQAILATNFVEEYGPVLKKAHSFVKNSQVLEDCPGDLSYWYRHISKGAWPFSTADHGWPISDCTAEGLKATLLLSKVPKEIVGEPLDTNQLYDAVNVLISLQNADGGVATYELTRSYPWLELINPSETFGDIVIDYPYVECTSAAIQALVAFRKLYPGHRKKDVDECIEKAVKFIESSQATDGSWYGSWAVCFTYGAWFGVKGLEAVGKTLKNSPAVAKACEFLLSKQLPSGGWGESYLSCQDKVYTGIKGDKSHVVNTSWALLALIGAGQAEVDQEPLHRAARYLINAQLEEGDFPQQEIMGVFNRNCMITYAAYRNIFPIWALGEYRSKPCVRTRLDVSFSSIQPPYIRSSVREKSVSQHNSSPFLLLHVTLKLEYRITPPRQLLPRAVDIPRSGFQFDFGLERTVMVKAGKNNPGWSKFGSENPPPAKFPAPTPSMVKLLSLPLKVLFYGNFL</sequence>
<dbReference type="EMBL" id="JADBGQ010000009">
    <property type="protein sequence ID" value="KAG5378531.1"/>
    <property type="molecule type" value="Genomic_DNA"/>
</dbReference>
<feature type="domain" description="Squalene cyclase N-terminal" evidence="6">
    <location>
        <begin position="129"/>
        <end position="367"/>
    </location>
</feature>
<accession>A0ABQ7KZS1</accession>